<evidence type="ECO:0000313" key="5">
    <source>
        <dbReference type="EMBL" id="MBK0421896.1"/>
    </source>
</evidence>
<proteinExistence type="predicted"/>
<keyword evidence="1" id="KW-0805">Transcription regulation</keyword>
<gene>
    <name evidence="5" type="ORF">JD292_07390</name>
</gene>
<keyword evidence="6" id="KW-1185">Reference proteome</keyword>
<organism evidence="5 6">
    <name type="scientific">Leucobacter edaphi</name>
    <dbReference type="NCBI Taxonomy" id="2796472"/>
    <lineage>
        <taxon>Bacteria</taxon>
        <taxon>Bacillati</taxon>
        <taxon>Actinomycetota</taxon>
        <taxon>Actinomycetes</taxon>
        <taxon>Micrococcales</taxon>
        <taxon>Microbacteriaceae</taxon>
        <taxon>Leucobacter</taxon>
    </lineage>
</organism>
<dbReference type="SMART" id="SM00895">
    <property type="entry name" value="FCD"/>
    <property type="match status" value="1"/>
</dbReference>
<dbReference type="GO" id="GO:0003700">
    <property type="term" value="F:DNA-binding transcription factor activity"/>
    <property type="evidence" value="ECO:0007669"/>
    <property type="project" value="InterPro"/>
</dbReference>
<evidence type="ECO:0000259" key="4">
    <source>
        <dbReference type="PROSITE" id="PS50949"/>
    </source>
</evidence>
<keyword evidence="3" id="KW-0804">Transcription</keyword>
<feature type="domain" description="HTH gntR-type" evidence="4">
    <location>
        <begin position="12"/>
        <end position="79"/>
    </location>
</feature>
<keyword evidence="2" id="KW-0238">DNA-binding</keyword>
<dbReference type="SUPFAM" id="SSF46785">
    <property type="entry name" value="Winged helix' DNA-binding domain"/>
    <property type="match status" value="1"/>
</dbReference>
<dbReference type="InterPro" id="IPR011711">
    <property type="entry name" value="GntR_C"/>
</dbReference>
<dbReference type="PROSITE" id="PS50949">
    <property type="entry name" value="HTH_GNTR"/>
    <property type="match status" value="1"/>
</dbReference>
<protein>
    <submittedName>
        <fullName evidence="5">GntR family transcriptional regulator</fullName>
    </submittedName>
</protein>
<evidence type="ECO:0000256" key="3">
    <source>
        <dbReference type="ARBA" id="ARBA00023163"/>
    </source>
</evidence>
<dbReference type="AlphaFoldDB" id="A0A934UXR3"/>
<dbReference type="InterPro" id="IPR008920">
    <property type="entry name" value="TF_FadR/GntR_C"/>
</dbReference>
<evidence type="ECO:0000256" key="2">
    <source>
        <dbReference type="ARBA" id="ARBA00023125"/>
    </source>
</evidence>
<dbReference type="Proteomes" id="UP000618733">
    <property type="component" value="Unassembled WGS sequence"/>
</dbReference>
<dbReference type="Gene3D" id="1.10.10.10">
    <property type="entry name" value="Winged helix-like DNA-binding domain superfamily/Winged helix DNA-binding domain"/>
    <property type="match status" value="1"/>
</dbReference>
<dbReference type="InterPro" id="IPR036388">
    <property type="entry name" value="WH-like_DNA-bd_sf"/>
</dbReference>
<dbReference type="SUPFAM" id="SSF48008">
    <property type="entry name" value="GntR ligand-binding domain-like"/>
    <property type="match status" value="1"/>
</dbReference>
<dbReference type="Pfam" id="PF07729">
    <property type="entry name" value="FCD"/>
    <property type="match status" value="1"/>
</dbReference>
<dbReference type="EMBL" id="JAEHOI010000006">
    <property type="protein sequence ID" value="MBK0421896.1"/>
    <property type="molecule type" value="Genomic_DNA"/>
</dbReference>
<dbReference type="RefSeq" id="WP_200132102.1">
    <property type="nucleotide sequence ID" value="NZ_JAEHOI010000006.1"/>
</dbReference>
<dbReference type="InterPro" id="IPR036390">
    <property type="entry name" value="WH_DNA-bd_sf"/>
</dbReference>
<dbReference type="SMART" id="SM00345">
    <property type="entry name" value="HTH_GNTR"/>
    <property type="match status" value="1"/>
</dbReference>
<evidence type="ECO:0000256" key="1">
    <source>
        <dbReference type="ARBA" id="ARBA00023015"/>
    </source>
</evidence>
<dbReference type="Gene3D" id="1.20.120.530">
    <property type="entry name" value="GntR ligand-binding domain-like"/>
    <property type="match status" value="1"/>
</dbReference>
<dbReference type="GO" id="GO:0003677">
    <property type="term" value="F:DNA binding"/>
    <property type="evidence" value="ECO:0007669"/>
    <property type="project" value="UniProtKB-KW"/>
</dbReference>
<dbReference type="InterPro" id="IPR000524">
    <property type="entry name" value="Tscrpt_reg_HTH_GntR"/>
</dbReference>
<dbReference type="Pfam" id="PF00392">
    <property type="entry name" value="GntR"/>
    <property type="match status" value="1"/>
</dbReference>
<sequence>MTELADISLHRVSTAEAVADALVGLIVSGTLRAGEPLRESSLATKLGISRNSLREAIRLLERSRLVKYEIHRGAIVSTPTLTDLEDLYRTRRQLELAGVLQEPSEEQLAAITAAFTELQNTATHQVAEPIVAADLALHQAIVDLLGSERLSSFYRQICKELVFYFTVLSYTDEEYIDPEISIVSRHQGIYDAIISGDRELAHALLEQHIEENHARLREILTNRLEAEQE</sequence>
<dbReference type="PANTHER" id="PTHR43537:SF45">
    <property type="entry name" value="GNTR FAMILY REGULATORY PROTEIN"/>
    <property type="match status" value="1"/>
</dbReference>
<accession>A0A934UXR3</accession>
<dbReference type="PANTHER" id="PTHR43537">
    <property type="entry name" value="TRANSCRIPTIONAL REGULATOR, GNTR FAMILY"/>
    <property type="match status" value="1"/>
</dbReference>
<evidence type="ECO:0000313" key="6">
    <source>
        <dbReference type="Proteomes" id="UP000618733"/>
    </source>
</evidence>
<name>A0A934UXR3_9MICO</name>
<reference evidence="5" key="1">
    <citation type="submission" date="2020-12" db="EMBL/GenBank/DDBJ databases">
        <title>Leucobacter sp. CAS2, isolated from Chromium sludge.</title>
        <authorList>
            <person name="Xu Z."/>
        </authorList>
    </citation>
    <scope>NUCLEOTIDE SEQUENCE</scope>
    <source>
        <strain evidence="5">CSA2</strain>
    </source>
</reference>
<comment type="caution">
    <text evidence="5">The sequence shown here is derived from an EMBL/GenBank/DDBJ whole genome shotgun (WGS) entry which is preliminary data.</text>
</comment>